<dbReference type="EMBL" id="MH645695">
    <property type="protein sequence ID" value="AXP32170.1"/>
    <property type="molecule type" value="Genomic_DNA"/>
</dbReference>
<evidence type="ECO:0000313" key="2">
    <source>
        <dbReference type="EMBL" id="AXP32170.1"/>
    </source>
</evidence>
<reference evidence="2" key="1">
    <citation type="submission" date="2018-07" db="EMBL/GenBank/DDBJ databases">
        <title>Mitogenomics of Perumytilus purpuratus (Bivalvia: Mytilidae) and its implications for doubly uniparental inheritance of mitochondria.</title>
        <authorList>
            <person name="Smietanka B."/>
            <person name="Lubosny M."/>
            <person name="Przylucka A."/>
            <person name="Gerard K."/>
            <person name="Burzynski A."/>
        </authorList>
    </citation>
    <scope>NUCLEOTIDE SEQUENCE</scope>
    <source>
        <strain evidence="2">BRP5F</strain>
    </source>
</reference>
<geneLocation type="mitochondrion" evidence="2"/>
<feature type="transmembrane region" description="Helical" evidence="1">
    <location>
        <begin position="206"/>
        <end position="224"/>
    </location>
</feature>
<keyword evidence="1" id="KW-1133">Transmembrane helix</keyword>
<dbReference type="AlphaFoldDB" id="A0A346JF95"/>
<feature type="transmembrane region" description="Helical" evidence="1">
    <location>
        <begin position="175"/>
        <end position="194"/>
    </location>
</feature>
<sequence length="408" mass="47267">MLCQMITGFVVVMMSSIFVYIVLQDDLANFVMSLPLSCLSFGFLVDYPIYPLMGIFVSDYISGLASFCLVHLINFGLIMKISCNKTNCFMISFFLLMCFLSVNMNSSILFMLFSVSSLSVFLMMSFSFYNKVLLDKIFFSYFWLLLSFFTCLHFMKDASSAWFSFGSIYKSFNVSFIGFISVMCLLSSCYIYPFNSDFYFVVLENWRSMILVNAMFILSSYTLIRVSLCYLFCMNSLSFDFFIFLTLIGTMRLCFHCVCVLDFFVNLSMSFIFLGVLSSSAHGTMSAICLIKIYSVLSLAMFLLVNMNKGTMSFLPCASASKLLFSFIFFFVISVIKSMFYLVSGMDTLFKPIQGYLCVLFIFYLFVLFLFLLNKMRFFLKTKVRADFRLVLFIYEISLFCLIFWFYN</sequence>
<protein>
    <submittedName>
        <fullName evidence="2">F-ORF</fullName>
    </submittedName>
</protein>
<feature type="transmembrane region" description="Helical" evidence="1">
    <location>
        <begin position="283"/>
        <end position="303"/>
    </location>
</feature>
<feature type="transmembrane region" description="Helical" evidence="1">
    <location>
        <begin position="386"/>
        <end position="407"/>
    </location>
</feature>
<keyword evidence="2" id="KW-0496">Mitochondrion</keyword>
<feature type="transmembrane region" description="Helical" evidence="1">
    <location>
        <begin position="255"/>
        <end position="277"/>
    </location>
</feature>
<feature type="transmembrane region" description="Helical" evidence="1">
    <location>
        <begin position="353"/>
        <end position="374"/>
    </location>
</feature>
<keyword evidence="1" id="KW-0472">Membrane</keyword>
<keyword evidence="1" id="KW-0812">Transmembrane</keyword>
<organism evidence="2">
    <name type="scientific">Perumytilus purpuratus</name>
    <name type="common">Mussel</name>
    <name type="synonym">Brachidontes purpuratus</name>
    <dbReference type="NCBI Taxonomy" id="390823"/>
    <lineage>
        <taxon>Eukaryota</taxon>
        <taxon>Metazoa</taxon>
        <taxon>Spiralia</taxon>
        <taxon>Lophotrochozoa</taxon>
        <taxon>Mollusca</taxon>
        <taxon>Bivalvia</taxon>
        <taxon>Autobranchia</taxon>
        <taxon>Pteriomorphia</taxon>
        <taxon>Mytilida</taxon>
        <taxon>Mytiloidea</taxon>
        <taxon>Mytilidae</taxon>
        <taxon>Brachidontinae</taxon>
        <taxon>Perumytilus</taxon>
    </lineage>
</organism>
<feature type="transmembrane region" description="Helical" evidence="1">
    <location>
        <begin position="30"/>
        <end position="49"/>
    </location>
</feature>
<feature type="transmembrane region" description="Helical" evidence="1">
    <location>
        <begin position="61"/>
        <end position="79"/>
    </location>
</feature>
<feature type="transmembrane region" description="Helical" evidence="1">
    <location>
        <begin position="6"/>
        <end position="23"/>
    </location>
</feature>
<feature type="transmembrane region" description="Helical" evidence="1">
    <location>
        <begin position="137"/>
        <end position="155"/>
    </location>
</feature>
<proteinExistence type="predicted"/>
<accession>A0A346JF95</accession>
<feature type="transmembrane region" description="Helical" evidence="1">
    <location>
        <begin position="323"/>
        <end position="341"/>
    </location>
</feature>
<feature type="transmembrane region" description="Helical" evidence="1">
    <location>
        <begin position="86"/>
        <end position="102"/>
    </location>
</feature>
<name>A0A346JF95_PERPP</name>
<evidence type="ECO:0000256" key="1">
    <source>
        <dbReference type="SAM" id="Phobius"/>
    </source>
</evidence>